<sequence length="851" mass="95370">MVALSLERILELMRKPTNIRNVAVFAQKGHGATELMDTLSVSEAHIRCLREPHTCLYPPPPNKQKADMDHPVTVQPTILPLHLKLTEEDLLNIKQEANGPEFLINLFYPPRHIDLTSGVIRNLLATDGALILTNCLDPIPSSTMSALRRVVDERVKPVLVLNQIDRVFEELSLSQEDLYQGFAWTIQSANNVTASCNPSKDIFERVIFDPVQGTVVFASGLHGWAFTLQQFADRYAQKFPVNRAKLVKRLWGNYHFDVTTKSWTERTVDADGQPLARGFNLFVLDPILKLFDAILHFKTDTYEELLRRLEIHLSESEKELSGKPLLRVVLQKFLPASDTLLRTAVLHLPSPVTAQKYRVDTLYGGPMNDECAVGIRNCDPEGPLMMHISKMIRTADKDRFYGLGRIFSGTIRAGARVRIMGPCFKSGSSRDLYIHHIQRLVLLMSSTAEPVGECSAGNVVGVVGIDQFLLQSGTISSSDCADTIKDIHYSITPLVQVKVDAKDSKDLPKLLESLKNLSRMDPLVTTLILETGEHVVAAEGERQLWHLFQDLEGELGEVQIVKSDPFTQYRETVQAESRPALAKSPNKHNRLFMKAMPLGDDVTHAIERGDISPNFDLKSRARIMSDDYEWDNQEARKIWSFGPDSVGPNLLVNCTRGVAYLNEVKESIVAGFQWTTREAVFTEEPMRGCRLNILDVVMSSDAIHRGGGQIIPTARSAIYASTMMARPGIMEPVFDIAISCPERVMANVIKTLVKHRGEVVNEEFYFPQRTGDNLLMVKAVLPVAESFGIQSKLSMATGDQATVIRMAFNHWKLMPGVSNEDPQLIELISSIRRRKGFNEALPALDRFLDRL</sequence>
<dbReference type="FunFam" id="3.90.1430.10:FF:000003">
    <property type="entry name" value="Elongation factor 2"/>
    <property type="match status" value="1"/>
</dbReference>
<evidence type="ECO:0000259" key="9">
    <source>
        <dbReference type="SMART" id="SM00889"/>
    </source>
</evidence>
<reference evidence="10" key="1">
    <citation type="submission" date="2021-11" db="EMBL/GenBank/DDBJ databases">
        <authorList>
            <person name="Herlambang A."/>
            <person name="Guo Y."/>
            <person name="Takashima Y."/>
            <person name="Nishizawa T."/>
        </authorList>
    </citation>
    <scope>NUCLEOTIDE SEQUENCE</scope>
    <source>
        <strain evidence="10">E1425</strain>
    </source>
</reference>
<dbReference type="InterPro" id="IPR000640">
    <property type="entry name" value="EFG_V-like"/>
</dbReference>
<dbReference type="CDD" id="cd01681">
    <property type="entry name" value="aeEF2_snRNP_like_IV"/>
    <property type="match status" value="1"/>
</dbReference>
<dbReference type="Pfam" id="PF00009">
    <property type="entry name" value="GTP_EFTU"/>
    <property type="match status" value="1"/>
</dbReference>
<dbReference type="FunFam" id="3.30.230.10:FF:000006">
    <property type="entry name" value="Translation elongation factor 2"/>
    <property type="match status" value="1"/>
</dbReference>
<dbReference type="InterPro" id="IPR035647">
    <property type="entry name" value="EFG_III/V"/>
</dbReference>
<comment type="subcellular location">
    <subcellularLocation>
        <location evidence="1">Cytoplasm</location>
    </subcellularLocation>
</comment>
<evidence type="ECO:0000313" key="11">
    <source>
        <dbReference type="Proteomes" id="UP000827284"/>
    </source>
</evidence>
<evidence type="ECO:0000256" key="4">
    <source>
        <dbReference type="ARBA" id="ARBA00022768"/>
    </source>
</evidence>
<dbReference type="InterPro" id="IPR014721">
    <property type="entry name" value="Ribsml_uS5_D2-typ_fold_subgr"/>
</dbReference>
<dbReference type="EMBL" id="BQFW01000005">
    <property type="protein sequence ID" value="GJJ71251.1"/>
    <property type="molecule type" value="Genomic_DNA"/>
</dbReference>
<dbReference type="FunFam" id="3.30.70.870:FF:000002">
    <property type="entry name" value="Translation elongation factor 2"/>
    <property type="match status" value="1"/>
</dbReference>
<keyword evidence="7" id="KW-0342">GTP-binding</keyword>
<dbReference type="Gene3D" id="3.40.50.300">
    <property type="entry name" value="P-loop containing nucleotide triphosphate hydrolases"/>
    <property type="match status" value="1"/>
</dbReference>
<keyword evidence="2" id="KW-0963">Cytoplasm</keyword>
<keyword evidence="5" id="KW-0378">Hydrolase</keyword>
<dbReference type="InterPro" id="IPR027417">
    <property type="entry name" value="P-loop_NTPase"/>
</dbReference>
<dbReference type="SUPFAM" id="SSF52540">
    <property type="entry name" value="P-loop containing nucleoside triphosphate hydrolases"/>
    <property type="match status" value="1"/>
</dbReference>
<dbReference type="Gene3D" id="3.30.230.10">
    <property type="match status" value="1"/>
</dbReference>
<dbReference type="Gene3D" id="3.90.1430.10">
    <property type="entry name" value="Yeast translation eEF2 (G' domain)"/>
    <property type="match status" value="1"/>
</dbReference>
<dbReference type="GO" id="GO:0005525">
    <property type="term" value="F:GTP binding"/>
    <property type="evidence" value="ECO:0007669"/>
    <property type="project" value="UniProtKB-KW"/>
</dbReference>
<accession>A0A9P3H732</accession>
<dbReference type="GO" id="GO:0043022">
    <property type="term" value="F:ribosome binding"/>
    <property type="evidence" value="ECO:0007669"/>
    <property type="project" value="TreeGrafter"/>
</dbReference>
<evidence type="ECO:0000256" key="7">
    <source>
        <dbReference type="ARBA" id="ARBA00023134"/>
    </source>
</evidence>
<evidence type="ECO:0000259" key="8">
    <source>
        <dbReference type="SMART" id="SM00838"/>
    </source>
</evidence>
<feature type="domain" description="Elongation factor EFG" evidence="8">
    <location>
        <begin position="728"/>
        <end position="822"/>
    </location>
</feature>
<dbReference type="SUPFAM" id="SSF54211">
    <property type="entry name" value="Ribosomal protein S5 domain 2-like"/>
    <property type="match status" value="1"/>
</dbReference>
<evidence type="ECO:0000313" key="10">
    <source>
        <dbReference type="EMBL" id="GJJ71251.1"/>
    </source>
</evidence>
<dbReference type="PANTHER" id="PTHR42908">
    <property type="entry name" value="TRANSLATION ELONGATION FACTOR-RELATED"/>
    <property type="match status" value="1"/>
</dbReference>
<dbReference type="InterPro" id="IPR009000">
    <property type="entry name" value="Transl_B-barrel_sf"/>
</dbReference>
<keyword evidence="6" id="KW-0648">Protein biosynthesis</keyword>
<dbReference type="SMART" id="SM00889">
    <property type="entry name" value="EFG_IV"/>
    <property type="match status" value="1"/>
</dbReference>
<dbReference type="GO" id="GO:1990904">
    <property type="term" value="C:ribonucleoprotein complex"/>
    <property type="evidence" value="ECO:0007669"/>
    <property type="project" value="TreeGrafter"/>
</dbReference>
<evidence type="ECO:0000256" key="3">
    <source>
        <dbReference type="ARBA" id="ARBA00022741"/>
    </source>
</evidence>
<dbReference type="SUPFAM" id="SSF54980">
    <property type="entry name" value="EF-G C-terminal domain-like"/>
    <property type="match status" value="2"/>
</dbReference>
<keyword evidence="11" id="KW-1185">Reference proteome</keyword>
<dbReference type="Pfam" id="PF03144">
    <property type="entry name" value="GTP_EFTU_D2"/>
    <property type="match status" value="1"/>
</dbReference>
<keyword evidence="3" id="KW-0547">Nucleotide-binding</keyword>
<comment type="caution">
    <text evidence="10">The sequence shown here is derived from an EMBL/GenBank/DDBJ whole genome shotgun (WGS) entry which is preliminary data.</text>
</comment>
<feature type="domain" description="Translation elongation factor EFG/EF2" evidence="9">
    <location>
        <begin position="609"/>
        <end position="726"/>
    </location>
</feature>
<dbReference type="OrthoDB" id="364892at2759"/>
<dbReference type="InterPro" id="IPR005517">
    <property type="entry name" value="Transl_elong_EFG/EF2_IV"/>
</dbReference>
<dbReference type="Gene3D" id="3.30.70.870">
    <property type="entry name" value="Elongation Factor G (Translational Gtpase), domain 3"/>
    <property type="match status" value="1"/>
</dbReference>
<dbReference type="Gene3D" id="2.40.30.10">
    <property type="entry name" value="Translation factors"/>
    <property type="match status" value="1"/>
</dbReference>
<organism evidence="10 11">
    <name type="scientific">Entomortierella parvispora</name>
    <dbReference type="NCBI Taxonomy" id="205924"/>
    <lineage>
        <taxon>Eukaryota</taxon>
        <taxon>Fungi</taxon>
        <taxon>Fungi incertae sedis</taxon>
        <taxon>Mucoromycota</taxon>
        <taxon>Mortierellomycotina</taxon>
        <taxon>Mortierellomycetes</taxon>
        <taxon>Mortierellales</taxon>
        <taxon>Mortierellaceae</taxon>
        <taxon>Entomortierella</taxon>
    </lineage>
</organism>
<evidence type="ECO:0000256" key="2">
    <source>
        <dbReference type="ARBA" id="ARBA00022490"/>
    </source>
</evidence>
<gene>
    <name evidence="10" type="ORF">EMPS_03601</name>
</gene>
<dbReference type="PANTHER" id="PTHR42908:SF10">
    <property type="entry name" value="EUKARYOTIC TRANSLATION ELONGATION FACTOR 2"/>
    <property type="match status" value="1"/>
</dbReference>
<dbReference type="CDD" id="cd16268">
    <property type="entry name" value="EF2_II"/>
    <property type="match status" value="1"/>
</dbReference>
<dbReference type="InterPro" id="IPR004161">
    <property type="entry name" value="EFTu-like_2"/>
</dbReference>
<keyword evidence="4 10" id="KW-0251">Elongation factor</keyword>
<dbReference type="GO" id="GO:0003924">
    <property type="term" value="F:GTPase activity"/>
    <property type="evidence" value="ECO:0007669"/>
    <property type="project" value="InterPro"/>
</dbReference>
<dbReference type="Pfam" id="PF03764">
    <property type="entry name" value="EFG_IV"/>
    <property type="match status" value="1"/>
</dbReference>
<proteinExistence type="predicted"/>
<evidence type="ECO:0000256" key="6">
    <source>
        <dbReference type="ARBA" id="ARBA00022917"/>
    </source>
</evidence>
<dbReference type="SMART" id="SM00838">
    <property type="entry name" value="EFG_C"/>
    <property type="match status" value="1"/>
</dbReference>
<dbReference type="FunFam" id="2.40.30.10:FF:000010">
    <property type="entry name" value="Translation elongation factor 2"/>
    <property type="match status" value="1"/>
</dbReference>
<dbReference type="InterPro" id="IPR020568">
    <property type="entry name" value="Ribosomal_Su5_D2-typ_SF"/>
</dbReference>
<dbReference type="Proteomes" id="UP000827284">
    <property type="component" value="Unassembled WGS sequence"/>
</dbReference>
<evidence type="ECO:0000256" key="5">
    <source>
        <dbReference type="ARBA" id="ARBA00022801"/>
    </source>
</evidence>
<dbReference type="SUPFAM" id="SSF50447">
    <property type="entry name" value="Translation proteins"/>
    <property type="match status" value="1"/>
</dbReference>
<evidence type="ECO:0000256" key="1">
    <source>
        <dbReference type="ARBA" id="ARBA00004496"/>
    </source>
</evidence>
<dbReference type="AlphaFoldDB" id="A0A9P3H732"/>
<dbReference type="GO" id="GO:0003746">
    <property type="term" value="F:translation elongation factor activity"/>
    <property type="evidence" value="ECO:0007669"/>
    <property type="project" value="UniProtKB-KW"/>
</dbReference>
<protein>
    <submittedName>
        <fullName evidence="10">Elongation factor 2</fullName>
    </submittedName>
</protein>
<dbReference type="InterPro" id="IPR000795">
    <property type="entry name" value="T_Tr_GTP-bd_dom"/>
</dbReference>
<dbReference type="GO" id="GO:0005829">
    <property type="term" value="C:cytosol"/>
    <property type="evidence" value="ECO:0007669"/>
    <property type="project" value="TreeGrafter"/>
</dbReference>
<name>A0A9P3H732_9FUNG</name>
<reference evidence="10" key="2">
    <citation type="journal article" date="2022" name="Microbiol. Resour. Announc.">
        <title>Whole-Genome Sequence of Entomortierella parvispora E1425, a Mucoromycotan Fungus Associated with Burkholderiaceae-Related Endosymbiotic Bacteria.</title>
        <authorList>
            <person name="Herlambang A."/>
            <person name="Guo Y."/>
            <person name="Takashima Y."/>
            <person name="Narisawa K."/>
            <person name="Ohta H."/>
            <person name="Nishizawa T."/>
        </authorList>
    </citation>
    <scope>NUCLEOTIDE SEQUENCE</scope>
    <source>
        <strain evidence="10">E1425</strain>
    </source>
</reference>
<dbReference type="Pfam" id="PF00679">
    <property type="entry name" value="EFG_C"/>
    <property type="match status" value="1"/>
</dbReference>
<dbReference type="Gene3D" id="3.30.70.240">
    <property type="match status" value="1"/>
</dbReference>